<evidence type="ECO:0000256" key="4">
    <source>
        <dbReference type="ARBA" id="ARBA00023136"/>
    </source>
</evidence>
<dbReference type="NCBIfam" id="NF037982">
    <property type="entry name" value="Nramp_1"/>
    <property type="match status" value="2"/>
</dbReference>
<keyword evidence="3 5" id="KW-1133">Transmembrane helix</keyword>
<comment type="subcellular location">
    <subcellularLocation>
        <location evidence="1">Membrane</location>
        <topology evidence="1">Multi-pass membrane protein</topology>
    </subcellularLocation>
</comment>
<feature type="transmembrane region" description="Helical" evidence="5">
    <location>
        <begin position="200"/>
        <end position="219"/>
    </location>
</feature>
<dbReference type="PANTHER" id="PTHR11706:SF3">
    <property type="entry name" value="METAL ION TRANSPORT PROTEIN"/>
    <property type="match status" value="1"/>
</dbReference>
<evidence type="ECO:0000256" key="1">
    <source>
        <dbReference type="ARBA" id="ARBA00004141"/>
    </source>
</evidence>
<evidence type="ECO:0000313" key="6">
    <source>
        <dbReference type="EMBL" id="MFD1780827.1"/>
    </source>
</evidence>
<keyword evidence="7" id="KW-1185">Reference proteome</keyword>
<name>A0ABW4MS64_9BACI</name>
<feature type="transmembrane region" description="Helical" evidence="5">
    <location>
        <begin position="240"/>
        <end position="261"/>
    </location>
</feature>
<evidence type="ECO:0000256" key="3">
    <source>
        <dbReference type="ARBA" id="ARBA00022989"/>
    </source>
</evidence>
<feature type="transmembrane region" description="Helical" evidence="5">
    <location>
        <begin position="52"/>
        <end position="70"/>
    </location>
</feature>
<keyword evidence="2 5" id="KW-0812">Transmembrane</keyword>
<feature type="transmembrane region" description="Helical" evidence="5">
    <location>
        <begin position="343"/>
        <end position="360"/>
    </location>
</feature>
<dbReference type="Pfam" id="PF01566">
    <property type="entry name" value="Nramp"/>
    <property type="match status" value="1"/>
</dbReference>
<dbReference type="RefSeq" id="WP_388040649.1">
    <property type="nucleotide sequence ID" value="NZ_JBHUEK010000028.1"/>
</dbReference>
<evidence type="ECO:0000256" key="2">
    <source>
        <dbReference type="ARBA" id="ARBA00022692"/>
    </source>
</evidence>
<evidence type="ECO:0000313" key="7">
    <source>
        <dbReference type="Proteomes" id="UP001597227"/>
    </source>
</evidence>
<dbReference type="PANTHER" id="PTHR11706">
    <property type="entry name" value="SOLUTE CARRIER PROTEIN FAMILY 11 MEMBER"/>
    <property type="match status" value="1"/>
</dbReference>
<evidence type="ECO:0000256" key="5">
    <source>
        <dbReference type="SAM" id="Phobius"/>
    </source>
</evidence>
<feature type="transmembrane region" description="Helical" evidence="5">
    <location>
        <begin position="290"/>
        <end position="322"/>
    </location>
</feature>
<feature type="transmembrane region" description="Helical" evidence="5">
    <location>
        <begin position="25"/>
        <end position="45"/>
    </location>
</feature>
<feature type="transmembrane region" description="Helical" evidence="5">
    <location>
        <begin position="132"/>
        <end position="149"/>
    </location>
</feature>
<dbReference type="EMBL" id="JBHUEK010000028">
    <property type="protein sequence ID" value="MFD1780827.1"/>
    <property type="molecule type" value="Genomic_DNA"/>
</dbReference>
<feature type="transmembrane region" description="Helical" evidence="5">
    <location>
        <begin position="103"/>
        <end position="126"/>
    </location>
</feature>
<feature type="transmembrane region" description="Helical" evidence="5">
    <location>
        <begin position="366"/>
        <end position="389"/>
    </location>
</feature>
<dbReference type="Proteomes" id="UP001597227">
    <property type="component" value="Unassembled WGS sequence"/>
</dbReference>
<sequence length="428" mass="46079">METKVERTYEPLANPPSTLKGKLSVIGPGIVVAATGVGAGDLIMASIAGVNYGLMLLWAVFVGAFIKFILSEGIGRLYLATGTTFLQSWHSLGWVATSYFGGYAILFGIIYGVAAPTVCGMVLAALIPGTPVWLGAIVSSIAGFILVWFGRYHLLEKVMMVFVGIMFITVVGSAIIILASSNDVTYQVIPSVPKGSFATILGLIGGVGGSITLACYGYWLQAKGWSGKRWMPTMRIDNGVAYTVTGIFAVAIMIIAAELLFGTGTTINGNQGLLGLADAYGERFGNVARWLLLLGFYGAVFTSVLGPWQGISYLFADFVRIVRNGGKKNNKLNQPISEKDPAYRAYLVWMTFPPMLLLLFNEPVAIVFIYGILGSIFMPALSLGLLYLLNSKQIDPVYRNGKASNLYLVLIILLFVYLGGSELIDMLF</sequence>
<organism evidence="6 7">
    <name type="scientific">Fredinandcohnia salidurans</name>
    <dbReference type="NCBI Taxonomy" id="2595041"/>
    <lineage>
        <taxon>Bacteria</taxon>
        <taxon>Bacillati</taxon>
        <taxon>Bacillota</taxon>
        <taxon>Bacilli</taxon>
        <taxon>Bacillales</taxon>
        <taxon>Bacillaceae</taxon>
        <taxon>Fredinandcohnia</taxon>
    </lineage>
</organism>
<comment type="caution">
    <text evidence="6">The sequence shown here is derived from an EMBL/GenBank/DDBJ whole genome shotgun (WGS) entry which is preliminary data.</text>
</comment>
<feature type="transmembrane region" description="Helical" evidence="5">
    <location>
        <begin position="161"/>
        <end position="180"/>
    </location>
</feature>
<feature type="transmembrane region" description="Helical" evidence="5">
    <location>
        <begin position="401"/>
        <end position="420"/>
    </location>
</feature>
<keyword evidence="4 5" id="KW-0472">Membrane</keyword>
<dbReference type="InterPro" id="IPR001046">
    <property type="entry name" value="NRAMP_fam"/>
</dbReference>
<gene>
    <name evidence="6" type="ORF">ACFSFW_19425</name>
</gene>
<proteinExistence type="predicted"/>
<reference evidence="7" key="1">
    <citation type="journal article" date="2019" name="Int. J. Syst. Evol. Microbiol.">
        <title>The Global Catalogue of Microorganisms (GCM) 10K type strain sequencing project: providing services to taxonomists for standard genome sequencing and annotation.</title>
        <authorList>
            <consortium name="The Broad Institute Genomics Platform"/>
            <consortium name="The Broad Institute Genome Sequencing Center for Infectious Disease"/>
            <person name="Wu L."/>
            <person name="Ma J."/>
        </authorList>
    </citation>
    <scope>NUCLEOTIDE SEQUENCE [LARGE SCALE GENOMIC DNA]</scope>
    <source>
        <strain evidence="7">CCUG 15531</strain>
    </source>
</reference>
<accession>A0ABW4MS64</accession>
<protein>
    <submittedName>
        <fullName evidence="6">Nramp family divalent metal transporter</fullName>
    </submittedName>
</protein>